<comment type="caution">
    <text evidence="3">The sequence shown here is derived from an EMBL/GenBank/DDBJ whole genome shotgun (WGS) entry which is preliminary data.</text>
</comment>
<proteinExistence type="inferred from homology"/>
<evidence type="ECO:0000313" key="3">
    <source>
        <dbReference type="EMBL" id="PDZ15843.1"/>
    </source>
</evidence>
<dbReference type="EMBL" id="NVLX01000017">
    <property type="protein sequence ID" value="PDZ15843.1"/>
    <property type="molecule type" value="Genomic_DNA"/>
</dbReference>
<dbReference type="Pfam" id="PF19289">
    <property type="entry name" value="PmbA_TldD_3rd"/>
    <property type="match status" value="1"/>
</dbReference>
<dbReference type="InterPro" id="IPR036059">
    <property type="entry name" value="TldD/PmbA_sf"/>
</dbReference>
<comment type="similarity">
    <text evidence="1">Belongs to the peptidase U62 family.</text>
</comment>
<evidence type="ECO:0000256" key="1">
    <source>
        <dbReference type="ARBA" id="ARBA00005836"/>
    </source>
</evidence>
<accession>A0A2A7D742</accession>
<dbReference type="PANTHER" id="PTHR30624">
    <property type="entry name" value="UNCHARACTERIZED PROTEIN TLDD AND PMBA"/>
    <property type="match status" value="1"/>
</dbReference>
<feature type="domain" description="Metalloprotease TldD/E C-terminal" evidence="2">
    <location>
        <begin position="144"/>
        <end position="374"/>
    </location>
</feature>
<protein>
    <recommendedName>
        <fullName evidence="2">Metalloprotease TldD/E C-terminal domain-containing protein</fullName>
    </recommendedName>
</protein>
<dbReference type="PANTHER" id="PTHR30624:SF0">
    <property type="entry name" value="METALLOPROTEASE SLR0863"/>
    <property type="match status" value="1"/>
</dbReference>
<evidence type="ECO:0000259" key="2">
    <source>
        <dbReference type="Pfam" id="PF19289"/>
    </source>
</evidence>
<evidence type="ECO:0000313" key="4">
    <source>
        <dbReference type="Proteomes" id="UP000220192"/>
    </source>
</evidence>
<dbReference type="Proteomes" id="UP000220192">
    <property type="component" value="Unassembled WGS sequence"/>
</dbReference>
<dbReference type="SUPFAM" id="SSF111283">
    <property type="entry name" value="Putative modulator of DNA gyrase, PmbA/TldD"/>
    <property type="match status" value="1"/>
</dbReference>
<organism evidence="3 4">
    <name type="scientific">Bacillus anthracis</name>
    <name type="common">anthrax bacterium</name>
    <dbReference type="NCBI Taxonomy" id="1392"/>
    <lineage>
        <taxon>Bacteria</taxon>
        <taxon>Bacillati</taxon>
        <taxon>Bacillota</taxon>
        <taxon>Bacilli</taxon>
        <taxon>Bacillales</taxon>
        <taxon>Bacillaceae</taxon>
        <taxon>Bacillus</taxon>
        <taxon>Bacillus cereus group</taxon>
    </lineage>
</organism>
<dbReference type="GO" id="GO:0006508">
    <property type="term" value="P:proteolysis"/>
    <property type="evidence" value="ECO:0007669"/>
    <property type="project" value="InterPro"/>
</dbReference>
<dbReference type="InterPro" id="IPR045569">
    <property type="entry name" value="Metalloprtase-TldD/E_C"/>
</dbReference>
<dbReference type="GO" id="GO:0005829">
    <property type="term" value="C:cytosol"/>
    <property type="evidence" value="ECO:0007669"/>
    <property type="project" value="TreeGrafter"/>
</dbReference>
<gene>
    <name evidence="3" type="ORF">CON16_17555</name>
</gene>
<dbReference type="AlphaFoldDB" id="A0A2A7D742"/>
<reference evidence="3 4" key="1">
    <citation type="submission" date="2017-09" db="EMBL/GenBank/DDBJ databases">
        <title>Large-scale bioinformatics analysis of Bacillus genomes uncovers conserved roles of natural products in bacterial physiology.</title>
        <authorList>
            <consortium name="Agbiome Team Llc"/>
            <person name="Bleich R.M."/>
            <person name="Grubbs K.J."/>
            <person name="Santa Maria K.C."/>
            <person name="Allen S.E."/>
            <person name="Farag S."/>
            <person name="Shank E.A."/>
            <person name="Bowers A."/>
        </authorList>
    </citation>
    <scope>NUCLEOTIDE SEQUENCE [LARGE SCALE GENOMIC DNA]</scope>
    <source>
        <strain evidence="3 4">AFS095574</strain>
    </source>
</reference>
<sequence length="377" mass="43261">MIKNIGGIKFNNFLIKLQYQSQKDCIEVINDQIKDTSINNFLKGQLKDCIKLLELNILKFSKNIISYRINLNLNNERISLYEEPINRYNLLILFHVEGEESIIPVLWQVSTESSPVRILSNQIEELRIELEQTVQGKSLKDKLKLPVILDQWPASHFVHECFGHTSEADNYMEYACENGYSLGYRWSDYKFNVYDDPTLLGHKAYYGMDDEGEKSFRTQIIKEGIWSNLLHSSETKKKLQAKGSCNGRKVSYDDSILPRMSITYMDKGNENINDLISKIEYGLFCKGSWGGGSIGTKFVIRPSYGIIIKNGSLSNLIIRRFDIKGCKFEAAKNIVGSSNELRIFNPVFGCDKNNQNNLSVTQGAPHIYFRELNIYPI</sequence>
<dbReference type="GO" id="GO:0008237">
    <property type="term" value="F:metallopeptidase activity"/>
    <property type="evidence" value="ECO:0007669"/>
    <property type="project" value="InterPro"/>
</dbReference>
<name>A0A2A7D742_BACAN</name>
<dbReference type="InterPro" id="IPR051463">
    <property type="entry name" value="Peptidase_U62_metallo"/>
</dbReference>